<dbReference type="STRING" id="1280950.HJO_13776"/>
<evidence type="ECO:0000256" key="2">
    <source>
        <dbReference type="ARBA" id="ARBA00023015"/>
    </source>
</evidence>
<keyword evidence="3" id="KW-0238">DNA-binding</keyword>
<dbReference type="Proteomes" id="UP000025171">
    <property type="component" value="Unassembled WGS sequence"/>
</dbReference>
<dbReference type="CDD" id="cd08422">
    <property type="entry name" value="PBP2_CrgA_like"/>
    <property type="match status" value="1"/>
</dbReference>
<dbReference type="InterPro" id="IPR036390">
    <property type="entry name" value="WH_DNA-bd_sf"/>
</dbReference>
<dbReference type="AlphaFoldDB" id="A0A059FHT4"/>
<sequence length="296" mass="32964">MQLAALRTFSDVMTLGSFASAARYRDVDPSSVSRSISGLEEELGFRLFQRNRRKLAPTEAGLTYFGHIRNLIEDLDQAQQKALDLATEPQGLLRITACTSLGQRVIAPLLQKFMDRYPALSLELVLTDAQVDLVADQIDLAIRFGPKPGGDVSATRLAPRTFRVCASPSYIQRAGGLMHPEDLSERECVLFPLPGYRTRWLFRDAAGREYEVPVRGRLLVSHGLTMTQCALAGIGPTLLPDWLCRPELQAGDLVDLFPEFECAATEFDTAAWMVHPSCKYVPNKVEAFMQFLRAEI</sequence>
<reference evidence="6 7" key="1">
    <citation type="journal article" date="2014" name="Antonie Van Leeuwenhoek">
        <title>Hyphomonas beringensis sp. nov. and Hyphomonas chukchiensis sp. nov., isolated from surface seawater of the Bering Sea and Chukchi Sea.</title>
        <authorList>
            <person name="Li C."/>
            <person name="Lai Q."/>
            <person name="Li G."/>
            <person name="Dong C."/>
            <person name="Wang J."/>
            <person name="Liao Y."/>
            <person name="Shao Z."/>
        </authorList>
    </citation>
    <scope>NUCLEOTIDE SEQUENCE [LARGE SCALE GENOMIC DNA]</scope>
    <source>
        <strain evidence="6 7">MHS-2</strain>
    </source>
</reference>
<name>A0A059FHT4_9PROT</name>
<dbReference type="GO" id="GO:0003677">
    <property type="term" value="F:DNA binding"/>
    <property type="evidence" value="ECO:0007669"/>
    <property type="project" value="UniProtKB-KW"/>
</dbReference>
<gene>
    <name evidence="6" type="ORF">HJO_13776</name>
</gene>
<dbReference type="eggNOG" id="COG0583">
    <property type="taxonomic scope" value="Bacteria"/>
</dbReference>
<keyword evidence="2" id="KW-0805">Transcription regulation</keyword>
<keyword evidence="4" id="KW-0804">Transcription</keyword>
<evidence type="ECO:0000259" key="5">
    <source>
        <dbReference type="PROSITE" id="PS50931"/>
    </source>
</evidence>
<dbReference type="PANTHER" id="PTHR30537:SF5">
    <property type="entry name" value="HTH-TYPE TRANSCRIPTIONAL ACTIVATOR TTDR-RELATED"/>
    <property type="match status" value="1"/>
</dbReference>
<dbReference type="InterPro" id="IPR005119">
    <property type="entry name" value="LysR_subst-bd"/>
</dbReference>
<dbReference type="Pfam" id="PF03466">
    <property type="entry name" value="LysR_substrate"/>
    <property type="match status" value="1"/>
</dbReference>
<dbReference type="FunFam" id="1.10.10.10:FF:000001">
    <property type="entry name" value="LysR family transcriptional regulator"/>
    <property type="match status" value="1"/>
</dbReference>
<dbReference type="PATRIC" id="fig|1280950.3.peg.2770"/>
<dbReference type="GO" id="GO:0003700">
    <property type="term" value="F:DNA-binding transcription factor activity"/>
    <property type="evidence" value="ECO:0007669"/>
    <property type="project" value="InterPro"/>
</dbReference>
<dbReference type="RefSeq" id="WP_035617915.1">
    <property type="nucleotide sequence ID" value="NZ_ARYK01000007.1"/>
</dbReference>
<keyword evidence="7" id="KW-1185">Reference proteome</keyword>
<comment type="caution">
    <text evidence="6">The sequence shown here is derived from an EMBL/GenBank/DDBJ whole genome shotgun (WGS) entry which is preliminary data.</text>
</comment>
<dbReference type="Pfam" id="PF00126">
    <property type="entry name" value="HTH_1"/>
    <property type="match status" value="1"/>
</dbReference>
<dbReference type="OrthoDB" id="9813056at2"/>
<dbReference type="InterPro" id="IPR036388">
    <property type="entry name" value="WH-like_DNA-bd_sf"/>
</dbReference>
<dbReference type="SUPFAM" id="SSF53850">
    <property type="entry name" value="Periplasmic binding protein-like II"/>
    <property type="match status" value="1"/>
</dbReference>
<organism evidence="6 7">
    <name type="scientific">Hyphomonas johnsonii MHS-2</name>
    <dbReference type="NCBI Taxonomy" id="1280950"/>
    <lineage>
        <taxon>Bacteria</taxon>
        <taxon>Pseudomonadati</taxon>
        <taxon>Pseudomonadota</taxon>
        <taxon>Alphaproteobacteria</taxon>
        <taxon>Hyphomonadales</taxon>
        <taxon>Hyphomonadaceae</taxon>
        <taxon>Hyphomonas</taxon>
    </lineage>
</organism>
<accession>A0A059FHT4</accession>
<proteinExistence type="inferred from homology"/>
<dbReference type="EMBL" id="ARYK01000007">
    <property type="protein sequence ID" value="KCZ90023.1"/>
    <property type="molecule type" value="Genomic_DNA"/>
</dbReference>
<protein>
    <submittedName>
        <fullName evidence="6">Transcriptional regulator</fullName>
    </submittedName>
</protein>
<dbReference type="SUPFAM" id="SSF46785">
    <property type="entry name" value="Winged helix' DNA-binding domain"/>
    <property type="match status" value="1"/>
</dbReference>
<dbReference type="PANTHER" id="PTHR30537">
    <property type="entry name" value="HTH-TYPE TRANSCRIPTIONAL REGULATOR"/>
    <property type="match status" value="1"/>
</dbReference>
<comment type="similarity">
    <text evidence="1">Belongs to the LysR transcriptional regulatory family.</text>
</comment>
<dbReference type="InterPro" id="IPR058163">
    <property type="entry name" value="LysR-type_TF_proteobact-type"/>
</dbReference>
<evidence type="ECO:0000313" key="6">
    <source>
        <dbReference type="EMBL" id="KCZ90023.1"/>
    </source>
</evidence>
<dbReference type="PROSITE" id="PS50931">
    <property type="entry name" value="HTH_LYSR"/>
    <property type="match status" value="1"/>
</dbReference>
<feature type="domain" description="HTH lysR-type" evidence="5">
    <location>
        <begin position="1"/>
        <end position="58"/>
    </location>
</feature>
<evidence type="ECO:0000256" key="4">
    <source>
        <dbReference type="ARBA" id="ARBA00023163"/>
    </source>
</evidence>
<evidence type="ECO:0000256" key="1">
    <source>
        <dbReference type="ARBA" id="ARBA00009437"/>
    </source>
</evidence>
<evidence type="ECO:0000313" key="7">
    <source>
        <dbReference type="Proteomes" id="UP000025171"/>
    </source>
</evidence>
<evidence type="ECO:0000256" key="3">
    <source>
        <dbReference type="ARBA" id="ARBA00023125"/>
    </source>
</evidence>
<dbReference type="Gene3D" id="3.40.190.290">
    <property type="match status" value="1"/>
</dbReference>
<dbReference type="InterPro" id="IPR000847">
    <property type="entry name" value="LysR_HTH_N"/>
</dbReference>
<dbReference type="Gene3D" id="1.10.10.10">
    <property type="entry name" value="Winged helix-like DNA-binding domain superfamily/Winged helix DNA-binding domain"/>
    <property type="match status" value="1"/>
</dbReference>